<dbReference type="OrthoDB" id="1302560at2759"/>
<dbReference type="OMA" id="NDAHIRA"/>
<proteinExistence type="predicted"/>
<keyword evidence="3" id="KW-1185">Reference proteome</keyword>
<keyword evidence="1 2" id="KW-0808">Transferase</keyword>
<dbReference type="AlphaFoldDB" id="A0A200QWW8"/>
<dbReference type="PANTHER" id="PTHR31896:SF43">
    <property type="entry name" value="PROTEIN ENHANCED PSEUDOMONAS SUSCEPTIBILITY 1"/>
    <property type="match status" value="1"/>
</dbReference>
<dbReference type="Gene3D" id="3.30.559.10">
    <property type="entry name" value="Chloramphenicol acetyltransferase-like domain"/>
    <property type="match status" value="1"/>
</dbReference>
<gene>
    <name evidence="2" type="ORF">BVC80_8951g56</name>
</gene>
<dbReference type="InterPro" id="IPR051283">
    <property type="entry name" value="Sec_Metabolite_Acyltrans"/>
</dbReference>
<evidence type="ECO:0000313" key="2">
    <source>
        <dbReference type="EMBL" id="OVA14945.1"/>
    </source>
</evidence>
<dbReference type="STRING" id="56857.A0A200QWW8"/>
<evidence type="ECO:0000313" key="3">
    <source>
        <dbReference type="Proteomes" id="UP000195402"/>
    </source>
</evidence>
<dbReference type="Pfam" id="PF02458">
    <property type="entry name" value="Transferase"/>
    <property type="match status" value="1"/>
</dbReference>
<evidence type="ECO:0000256" key="1">
    <source>
        <dbReference type="ARBA" id="ARBA00022679"/>
    </source>
</evidence>
<dbReference type="Proteomes" id="UP000195402">
    <property type="component" value="Unassembled WGS sequence"/>
</dbReference>
<accession>A0A200QWW8</accession>
<dbReference type="GO" id="GO:0016740">
    <property type="term" value="F:transferase activity"/>
    <property type="evidence" value="ECO:0007669"/>
    <property type="project" value="UniProtKB-KW"/>
</dbReference>
<dbReference type="PANTHER" id="PTHR31896">
    <property type="entry name" value="FAMILY REGULATORY PROTEIN, PUTATIVE (AFU_ORTHOLOGUE AFUA_3G14730)-RELATED"/>
    <property type="match status" value="1"/>
</dbReference>
<organism evidence="2 3">
    <name type="scientific">Macleaya cordata</name>
    <name type="common">Five-seeded plume-poppy</name>
    <name type="synonym">Bocconia cordata</name>
    <dbReference type="NCBI Taxonomy" id="56857"/>
    <lineage>
        <taxon>Eukaryota</taxon>
        <taxon>Viridiplantae</taxon>
        <taxon>Streptophyta</taxon>
        <taxon>Embryophyta</taxon>
        <taxon>Tracheophyta</taxon>
        <taxon>Spermatophyta</taxon>
        <taxon>Magnoliopsida</taxon>
        <taxon>Ranunculales</taxon>
        <taxon>Papaveraceae</taxon>
        <taxon>Papaveroideae</taxon>
        <taxon>Macleaya</taxon>
    </lineage>
</organism>
<dbReference type="EMBL" id="MVGT01000940">
    <property type="protein sequence ID" value="OVA14945.1"/>
    <property type="molecule type" value="Genomic_DNA"/>
</dbReference>
<dbReference type="InParanoid" id="A0A200QWW8"/>
<sequence>MMGSRVGLNPPLPEAYFGTSVQSRVATTKVGELVEKGLGWGALRLNQVIKSHNDVTIQCSRESWVENPVLAFLSNNSLVSKYLSTGSSPRFNVYENDFGWGQPIAVRSGSANRYDAKITVFPGSVEGSIDIEACLSPETLKVIEDDAEFMEAVTVLPPFQQSA</sequence>
<protein>
    <submittedName>
        <fullName evidence="2">Transferase</fullName>
    </submittedName>
</protein>
<name>A0A200QWW8_MACCD</name>
<comment type="caution">
    <text evidence="2">The sequence shown here is derived from an EMBL/GenBank/DDBJ whole genome shotgun (WGS) entry which is preliminary data.</text>
</comment>
<reference evidence="2 3" key="1">
    <citation type="journal article" date="2017" name="Mol. Plant">
        <title>The Genome of Medicinal Plant Macleaya cordata Provides New Insights into Benzylisoquinoline Alkaloids Metabolism.</title>
        <authorList>
            <person name="Liu X."/>
            <person name="Liu Y."/>
            <person name="Huang P."/>
            <person name="Ma Y."/>
            <person name="Qing Z."/>
            <person name="Tang Q."/>
            <person name="Cao H."/>
            <person name="Cheng P."/>
            <person name="Zheng Y."/>
            <person name="Yuan Z."/>
            <person name="Zhou Y."/>
            <person name="Liu J."/>
            <person name="Tang Z."/>
            <person name="Zhuo Y."/>
            <person name="Zhang Y."/>
            <person name="Yu L."/>
            <person name="Huang J."/>
            <person name="Yang P."/>
            <person name="Peng Q."/>
            <person name="Zhang J."/>
            <person name="Jiang W."/>
            <person name="Zhang Z."/>
            <person name="Lin K."/>
            <person name="Ro D.K."/>
            <person name="Chen X."/>
            <person name="Xiong X."/>
            <person name="Shang Y."/>
            <person name="Huang S."/>
            <person name="Zeng J."/>
        </authorList>
    </citation>
    <scope>NUCLEOTIDE SEQUENCE [LARGE SCALE GENOMIC DNA]</scope>
    <source>
        <strain evidence="3">cv. BLH2017</strain>
        <tissue evidence="2">Root</tissue>
    </source>
</reference>
<dbReference type="InterPro" id="IPR023213">
    <property type="entry name" value="CAT-like_dom_sf"/>
</dbReference>